<reference evidence="2 3" key="1">
    <citation type="journal article" date="2019" name="Sci. Rep.">
        <title>Orb-weaving spider Araneus ventricosus genome elucidates the spidroin gene catalogue.</title>
        <authorList>
            <person name="Kono N."/>
            <person name="Nakamura H."/>
            <person name="Ohtoshi R."/>
            <person name="Moran D.A.P."/>
            <person name="Shinohara A."/>
            <person name="Yoshida Y."/>
            <person name="Fujiwara M."/>
            <person name="Mori M."/>
            <person name="Tomita M."/>
            <person name="Arakawa K."/>
        </authorList>
    </citation>
    <scope>NUCLEOTIDE SEQUENCE [LARGE SCALE GENOMIC DNA]</scope>
</reference>
<accession>A0A4Y2FJ80</accession>
<feature type="region of interest" description="Disordered" evidence="1">
    <location>
        <begin position="1"/>
        <end position="20"/>
    </location>
</feature>
<proteinExistence type="predicted"/>
<dbReference type="EMBL" id="BGPR01096219">
    <property type="protein sequence ID" value="GBM41301.1"/>
    <property type="molecule type" value="Genomic_DNA"/>
</dbReference>
<comment type="caution">
    <text evidence="2">The sequence shown here is derived from an EMBL/GenBank/DDBJ whole genome shotgun (WGS) entry which is preliminary data.</text>
</comment>
<organism evidence="2 3">
    <name type="scientific">Araneus ventricosus</name>
    <name type="common">Orbweaver spider</name>
    <name type="synonym">Epeira ventricosa</name>
    <dbReference type="NCBI Taxonomy" id="182803"/>
    <lineage>
        <taxon>Eukaryota</taxon>
        <taxon>Metazoa</taxon>
        <taxon>Ecdysozoa</taxon>
        <taxon>Arthropoda</taxon>
        <taxon>Chelicerata</taxon>
        <taxon>Arachnida</taxon>
        <taxon>Araneae</taxon>
        <taxon>Araneomorphae</taxon>
        <taxon>Entelegynae</taxon>
        <taxon>Araneoidea</taxon>
        <taxon>Araneidae</taxon>
        <taxon>Araneus</taxon>
    </lineage>
</organism>
<sequence length="20" mass="2125">MGKRPLAGVVWKSEDGVPAQ</sequence>
<dbReference type="Proteomes" id="UP000499080">
    <property type="component" value="Unassembled WGS sequence"/>
</dbReference>
<gene>
    <name evidence="2" type="ORF">AVEN_22304_1</name>
</gene>
<evidence type="ECO:0000313" key="3">
    <source>
        <dbReference type="Proteomes" id="UP000499080"/>
    </source>
</evidence>
<name>A0A4Y2FJ80_ARAVE</name>
<evidence type="ECO:0000313" key="2">
    <source>
        <dbReference type="EMBL" id="GBM41301.1"/>
    </source>
</evidence>
<feature type="non-terminal residue" evidence="2">
    <location>
        <position position="20"/>
    </location>
</feature>
<keyword evidence="3" id="KW-1185">Reference proteome</keyword>
<dbReference type="AlphaFoldDB" id="A0A4Y2FJ80"/>
<evidence type="ECO:0000256" key="1">
    <source>
        <dbReference type="SAM" id="MobiDB-lite"/>
    </source>
</evidence>
<protein>
    <submittedName>
        <fullName evidence="2">Uncharacterized protein</fullName>
    </submittedName>
</protein>